<keyword evidence="2" id="KW-0732">Signal</keyword>
<dbReference type="SUPFAM" id="SSF110997">
    <property type="entry name" value="Sporulation related repeat"/>
    <property type="match status" value="1"/>
</dbReference>
<dbReference type="OrthoDB" id="7843142at2"/>
<sequence length="304" mass="31518">MTRFLMAASVAAICTGLAAQAQTNGLNPANLPPAAFEGREFVDSAGCAFLRSTFGGEVTWIPRYGTDRNPVCDLSPTVFASDTPAAPATSAPDAPSQQASAAENAAPAADAEQADPETTETTAAAPADTTAAPRGRIEIVGAVRDPVRRVAPSFLGKEPPRSQPPRRAKPRYPVADASGRHPSCPGSAPFGQLVNASDGRKLVRCVTEPALFLGKHETEQTQLASVAQHDSGGQGLRVQVGSFSVPANAHRLVSRLLAHGLPASQQTARGLRVVSVGPFSGGAEAQSALAQVRAMGFHDAFLRR</sequence>
<reference evidence="5 6" key="1">
    <citation type="submission" date="2015-09" db="EMBL/GenBank/DDBJ databases">
        <title>Identification and resolution of microdiversity through metagenomic sequencing of parallel consortia.</title>
        <authorList>
            <person name="Nelson W.C."/>
            <person name="Romine M.F."/>
            <person name="Lindemann S.R."/>
        </authorList>
    </citation>
    <scope>NUCLEOTIDE SEQUENCE [LARGE SCALE GENOMIC DNA]</scope>
    <source>
        <strain evidence="5">HL-91</strain>
    </source>
</reference>
<dbReference type="InterPro" id="IPR007730">
    <property type="entry name" value="SPOR-like_dom"/>
</dbReference>
<feature type="compositionally biased region" description="Low complexity" evidence="1">
    <location>
        <begin position="83"/>
        <end position="111"/>
    </location>
</feature>
<reference evidence="4 7" key="2">
    <citation type="submission" date="2016-01" db="EMBL/GenBank/DDBJ databases">
        <authorList>
            <person name="Varghese N."/>
        </authorList>
    </citation>
    <scope>NUCLEOTIDE SEQUENCE [LARGE SCALE GENOMIC DNA]</scope>
    <source>
        <strain evidence="4 7">HL-91</strain>
    </source>
</reference>
<dbReference type="Proteomes" id="UP000182045">
    <property type="component" value="Unassembled WGS sequence"/>
</dbReference>
<feature type="region of interest" description="Disordered" evidence="1">
    <location>
        <begin position="83"/>
        <end position="186"/>
    </location>
</feature>
<accession>A0A0P7VSR3</accession>
<evidence type="ECO:0000313" key="6">
    <source>
        <dbReference type="Proteomes" id="UP000050413"/>
    </source>
</evidence>
<comment type="caution">
    <text evidence="5">The sequence shown here is derived from an EMBL/GenBank/DDBJ whole genome shotgun (WGS) entry which is preliminary data.</text>
</comment>
<feature type="chain" id="PRO_5030013220" evidence="2">
    <location>
        <begin position="22"/>
        <end position="304"/>
    </location>
</feature>
<organism evidence="5 6">
    <name type="scientific">Roseibaca calidilacus</name>
    <dbReference type="NCBI Taxonomy" id="1666912"/>
    <lineage>
        <taxon>Bacteria</taxon>
        <taxon>Pseudomonadati</taxon>
        <taxon>Pseudomonadota</taxon>
        <taxon>Alphaproteobacteria</taxon>
        <taxon>Rhodobacterales</taxon>
        <taxon>Paracoccaceae</taxon>
        <taxon>Roseinatronobacter</taxon>
    </lineage>
</organism>
<dbReference type="STRING" id="1666912.Ga0058931_1483"/>
<dbReference type="PROSITE" id="PS51724">
    <property type="entry name" value="SPOR"/>
    <property type="match status" value="1"/>
</dbReference>
<protein>
    <submittedName>
        <fullName evidence="4 5">Sporulation related domain</fullName>
    </submittedName>
</protein>
<dbReference type="Gene3D" id="3.30.70.1070">
    <property type="entry name" value="Sporulation related repeat"/>
    <property type="match status" value="1"/>
</dbReference>
<evidence type="ECO:0000313" key="4">
    <source>
        <dbReference type="EMBL" id="CUX81046.1"/>
    </source>
</evidence>
<evidence type="ECO:0000256" key="2">
    <source>
        <dbReference type="SAM" id="SignalP"/>
    </source>
</evidence>
<name>A0A0P7VSR3_9RHOB</name>
<evidence type="ECO:0000259" key="3">
    <source>
        <dbReference type="PROSITE" id="PS51724"/>
    </source>
</evidence>
<feature type="domain" description="SPOR" evidence="3">
    <location>
        <begin position="230"/>
        <end position="304"/>
    </location>
</feature>
<evidence type="ECO:0000313" key="5">
    <source>
        <dbReference type="EMBL" id="KPP89944.1"/>
    </source>
</evidence>
<feature type="signal peptide" evidence="2">
    <location>
        <begin position="1"/>
        <end position="21"/>
    </location>
</feature>
<gene>
    <name evidence="4" type="ORF">Ga0058931_1483</name>
    <name evidence="5" type="ORF">HLUCCA05_07205</name>
</gene>
<dbReference type="InterPro" id="IPR036680">
    <property type="entry name" value="SPOR-like_sf"/>
</dbReference>
<dbReference type="Pfam" id="PF05036">
    <property type="entry name" value="SPOR"/>
    <property type="match status" value="1"/>
</dbReference>
<keyword evidence="7" id="KW-1185">Reference proteome</keyword>
<evidence type="ECO:0000313" key="7">
    <source>
        <dbReference type="Proteomes" id="UP000182045"/>
    </source>
</evidence>
<dbReference type="Proteomes" id="UP000050413">
    <property type="component" value="Unassembled WGS sequence"/>
</dbReference>
<dbReference type="EMBL" id="FBYC01000004">
    <property type="protein sequence ID" value="CUX81046.1"/>
    <property type="molecule type" value="Genomic_DNA"/>
</dbReference>
<dbReference type="GO" id="GO:0042834">
    <property type="term" value="F:peptidoglycan binding"/>
    <property type="evidence" value="ECO:0007669"/>
    <property type="project" value="InterPro"/>
</dbReference>
<dbReference type="AlphaFoldDB" id="A0A0P7VSR3"/>
<feature type="compositionally biased region" description="Low complexity" evidence="1">
    <location>
        <begin position="119"/>
        <end position="133"/>
    </location>
</feature>
<evidence type="ECO:0000256" key="1">
    <source>
        <dbReference type="SAM" id="MobiDB-lite"/>
    </source>
</evidence>
<dbReference type="RefSeq" id="WP_082700138.1">
    <property type="nucleotide sequence ID" value="NZ_FBYC01000004.1"/>
</dbReference>
<proteinExistence type="predicted"/>
<dbReference type="EMBL" id="LJSG01000020">
    <property type="protein sequence ID" value="KPP89944.1"/>
    <property type="molecule type" value="Genomic_DNA"/>
</dbReference>